<evidence type="ECO:0000256" key="3">
    <source>
        <dbReference type="ARBA" id="ARBA00023163"/>
    </source>
</evidence>
<dbReference type="Gene3D" id="1.20.120.530">
    <property type="entry name" value="GntR ligand-binding domain-like"/>
    <property type="match status" value="1"/>
</dbReference>
<evidence type="ECO:0000313" key="5">
    <source>
        <dbReference type="EMBL" id="XCC96377.1"/>
    </source>
</evidence>
<dbReference type="Pfam" id="PF00392">
    <property type="entry name" value="GntR"/>
    <property type="match status" value="1"/>
</dbReference>
<evidence type="ECO:0000256" key="1">
    <source>
        <dbReference type="ARBA" id="ARBA00023015"/>
    </source>
</evidence>
<protein>
    <submittedName>
        <fullName evidence="5">GntR family transcriptional regulator</fullName>
    </submittedName>
</protein>
<reference evidence="5" key="1">
    <citation type="submission" date="2023-02" db="EMBL/GenBank/DDBJ databases">
        <title>Description and genomic characterization of Salipiger bruguierae sp. nov., isolated from the sediment of mangrove plant Bruguiera sexangula.</title>
        <authorList>
            <person name="Long M."/>
        </authorList>
    </citation>
    <scope>NUCLEOTIDE SEQUENCE</scope>
    <source>
        <strain evidence="5">H15</strain>
    </source>
</reference>
<dbReference type="SUPFAM" id="SSF46785">
    <property type="entry name" value="Winged helix' DNA-binding domain"/>
    <property type="match status" value="1"/>
</dbReference>
<sequence>MRSADLAQKISNRVIREIAEGHYSAGDRLTTQSIADRYGVSRTPVRTALGLLAEQGILGQVPNRGYFVSNAIPDGALASTSEDELTREYQSLAEDWIRDRIPEEMTELALRERYSWTKVRTQELLGRAQREGWAERKEGYGWRFLPVAKTPEAFDQIYRFRIANEPVAMLEPTFRIDFRRLAELREVQEKLIHADPATMPNETILQHGADFHESLVAMCGNPFFLIALERVNRMRRLMEYRARVDRGRLANECGEHLEILTLLEQERIAEASQRLRRHLEDARNRKAPNARAWAEG</sequence>
<dbReference type="InterPro" id="IPR008920">
    <property type="entry name" value="TF_FadR/GntR_C"/>
</dbReference>
<dbReference type="InterPro" id="IPR036390">
    <property type="entry name" value="WH_DNA-bd_sf"/>
</dbReference>
<organism evidence="5">
    <name type="scientific">Alloyangia sp. H15</name>
    <dbReference type="NCBI Taxonomy" id="3029062"/>
    <lineage>
        <taxon>Bacteria</taxon>
        <taxon>Pseudomonadati</taxon>
        <taxon>Pseudomonadota</taxon>
        <taxon>Alphaproteobacteria</taxon>
        <taxon>Rhodobacterales</taxon>
        <taxon>Roseobacteraceae</taxon>
        <taxon>Alloyangia</taxon>
    </lineage>
</organism>
<dbReference type="GO" id="GO:0003677">
    <property type="term" value="F:DNA binding"/>
    <property type="evidence" value="ECO:0007669"/>
    <property type="project" value="UniProtKB-KW"/>
</dbReference>
<keyword evidence="2" id="KW-0238">DNA-binding</keyword>
<dbReference type="CDD" id="cd07377">
    <property type="entry name" value="WHTH_GntR"/>
    <property type="match status" value="1"/>
</dbReference>
<dbReference type="SMART" id="SM00895">
    <property type="entry name" value="FCD"/>
    <property type="match status" value="1"/>
</dbReference>
<dbReference type="AlphaFoldDB" id="A0AAU8AMZ2"/>
<evidence type="ECO:0000259" key="4">
    <source>
        <dbReference type="PROSITE" id="PS50949"/>
    </source>
</evidence>
<dbReference type="EMBL" id="CP123385">
    <property type="protein sequence ID" value="XCC96377.1"/>
    <property type="molecule type" value="Genomic_DNA"/>
</dbReference>
<dbReference type="RefSeq" id="WP_353475245.1">
    <property type="nucleotide sequence ID" value="NZ_CP123385.1"/>
</dbReference>
<keyword evidence="1" id="KW-0805">Transcription regulation</keyword>
<dbReference type="PANTHER" id="PTHR43537">
    <property type="entry name" value="TRANSCRIPTIONAL REGULATOR, GNTR FAMILY"/>
    <property type="match status" value="1"/>
</dbReference>
<proteinExistence type="predicted"/>
<dbReference type="SUPFAM" id="SSF48008">
    <property type="entry name" value="GntR ligand-binding domain-like"/>
    <property type="match status" value="1"/>
</dbReference>
<dbReference type="PROSITE" id="PS50949">
    <property type="entry name" value="HTH_GNTR"/>
    <property type="match status" value="1"/>
</dbReference>
<name>A0AAU8AMZ2_9RHOB</name>
<dbReference type="InterPro" id="IPR036388">
    <property type="entry name" value="WH-like_DNA-bd_sf"/>
</dbReference>
<feature type="domain" description="HTH gntR-type" evidence="4">
    <location>
        <begin position="4"/>
        <end position="71"/>
    </location>
</feature>
<accession>A0AAU8AMZ2</accession>
<dbReference type="Gene3D" id="1.10.10.10">
    <property type="entry name" value="Winged helix-like DNA-binding domain superfamily/Winged helix DNA-binding domain"/>
    <property type="match status" value="1"/>
</dbReference>
<dbReference type="Pfam" id="PF07729">
    <property type="entry name" value="FCD"/>
    <property type="match status" value="1"/>
</dbReference>
<dbReference type="InterPro" id="IPR011711">
    <property type="entry name" value="GntR_C"/>
</dbReference>
<dbReference type="PANTHER" id="PTHR43537:SF5">
    <property type="entry name" value="UXU OPERON TRANSCRIPTIONAL REGULATOR"/>
    <property type="match status" value="1"/>
</dbReference>
<gene>
    <name evidence="5" type="ORF">PVT71_16950</name>
</gene>
<dbReference type="InterPro" id="IPR000524">
    <property type="entry name" value="Tscrpt_reg_HTH_GntR"/>
</dbReference>
<evidence type="ECO:0000256" key="2">
    <source>
        <dbReference type="ARBA" id="ARBA00023125"/>
    </source>
</evidence>
<keyword evidence="3" id="KW-0804">Transcription</keyword>
<dbReference type="GO" id="GO:0003700">
    <property type="term" value="F:DNA-binding transcription factor activity"/>
    <property type="evidence" value="ECO:0007669"/>
    <property type="project" value="InterPro"/>
</dbReference>
<dbReference type="SMART" id="SM00345">
    <property type="entry name" value="HTH_GNTR"/>
    <property type="match status" value="1"/>
</dbReference>